<dbReference type="Proteomes" id="UP001305779">
    <property type="component" value="Unassembled WGS sequence"/>
</dbReference>
<evidence type="ECO:0000313" key="4">
    <source>
        <dbReference type="Proteomes" id="UP001305779"/>
    </source>
</evidence>
<dbReference type="PANTHER" id="PTHR13078">
    <property type="entry name" value="PEROXISOMAL MULTIFUNCTIONAL ENZYME TYPE 2-RELATED"/>
    <property type="match status" value="1"/>
</dbReference>
<feature type="compositionally biased region" description="Pro residues" evidence="1">
    <location>
        <begin position="154"/>
        <end position="165"/>
    </location>
</feature>
<dbReference type="InterPro" id="IPR029069">
    <property type="entry name" value="HotDog_dom_sf"/>
</dbReference>
<feature type="domain" description="MaoC-like" evidence="2">
    <location>
        <begin position="174"/>
        <end position="266"/>
    </location>
</feature>
<keyword evidence="4" id="KW-1185">Reference proteome</keyword>
<feature type="region of interest" description="Disordered" evidence="1">
    <location>
        <begin position="144"/>
        <end position="172"/>
    </location>
</feature>
<accession>A0ABR0E5Z0</accession>
<protein>
    <recommendedName>
        <fullName evidence="2">MaoC-like domain-containing protein</fullName>
    </recommendedName>
</protein>
<dbReference type="InterPro" id="IPR002539">
    <property type="entry name" value="MaoC-like_dom"/>
</dbReference>
<evidence type="ECO:0000259" key="2">
    <source>
        <dbReference type="Pfam" id="PF01575"/>
    </source>
</evidence>
<dbReference type="SUPFAM" id="SSF54637">
    <property type="entry name" value="Thioesterase/thiol ester dehydrase-isomerase"/>
    <property type="match status" value="2"/>
</dbReference>
<evidence type="ECO:0000256" key="1">
    <source>
        <dbReference type="SAM" id="MobiDB-lite"/>
    </source>
</evidence>
<dbReference type="Pfam" id="PF01575">
    <property type="entry name" value="MaoC_dehydratas"/>
    <property type="match status" value="1"/>
</dbReference>
<name>A0ABR0E5Z0_ZASCE</name>
<sequence>MAEVLYEYPLKPELHPSFSAFPTYPIALTFKHDYTSVSSFKAHFTKYLTPPKGFIKGCPALDIERVVDGERTLEQLLPIPTSSSNRNFAIRSQVVGVWDKGQGKATIVKTEHLLIETSRSLTPIGARKQEAIFTRMSETAVFMGQGGWGGPNGASPPPPPSPPTNAAPTKTHRHEIPKNAHLLYRLNGDYNPLHATNVKAAVVQPTPIMHGLYSWNVVSRVILAAFANSHPAALKSFRARFAAPVRPGDVLETEMWECGEGEVRFVTKVGGKIVLDKGIAVLGAIKGNQKGRL</sequence>
<evidence type="ECO:0000313" key="3">
    <source>
        <dbReference type="EMBL" id="KAK4496849.1"/>
    </source>
</evidence>
<proteinExistence type="predicted"/>
<dbReference type="EMBL" id="JAXOVC010000009">
    <property type="protein sequence ID" value="KAK4496849.1"/>
    <property type="molecule type" value="Genomic_DNA"/>
</dbReference>
<comment type="caution">
    <text evidence="3">The sequence shown here is derived from an EMBL/GenBank/DDBJ whole genome shotgun (WGS) entry which is preliminary data.</text>
</comment>
<gene>
    <name evidence="3" type="ORF">PRZ48_011298</name>
</gene>
<reference evidence="3 4" key="1">
    <citation type="journal article" date="2023" name="G3 (Bethesda)">
        <title>A chromosome-level genome assembly of Zasmidium syzygii isolated from banana leaves.</title>
        <authorList>
            <person name="van Westerhoven A.C."/>
            <person name="Mehrabi R."/>
            <person name="Talebi R."/>
            <person name="Steentjes M.B.F."/>
            <person name="Corcolon B."/>
            <person name="Chong P.A."/>
            <person name="Kema G.H.J."/>
            <person name="Seidl M.F."/>
        </authorList>
    </citation>
    <scope>NUCLEOTIDE SEQUENCE [LARGE SCALE GENOMIC DNA]</scope>
    <source>
        <strain evidence="3 4">P124</strain>
    </source>
</reference>
<dbReference type="PANTHER" id="PTHR13078:SF57">
    <property type="entry name" value="DEHYDRATASE, PUTATIVE (AFU_ORTHOLOGUE AFUA_5G00640)-RELATED"/>
    <property type="match status" value="1"/>
</dbReference>
<organism evidence="3 4">
    <name type="scientific">Zasmidium cellare</name>
    <name type="common">Wine cellar mold</name>
    <name type="synonym">Racodium cellare</name>
    <dbReference type="NCBI Taxonomy" id="395010"/>
    <lineage>
        <taxon>Eukaryota</taxon>
        <taxon>Fungi</taxon>
        <taxon>Dikarya</taxon>
        <taxon>Ascomycota</taxon>
        <taxon>Pezizomycotina</taxon>
        <taxon>Dothideomycetes</taxon>
        <taxon>Dothideomycetidae</taxon>
        <taxon>Mycosphaerellales</taxon>
        <taxon>Mycosphaerellaceae</taxon>
        <taxon>Zasmidium</taxon>
    </lineage>
</organism>
<dbReference type="Gene3D" id="3.10.129.10">
    <property type="entry name" value="Hotdog Thioesterase"/>
    <property type="match status" value="1"/>
</dbReference>